<name>A0A518DYN8_9BACT</name>
<evidence type="ECO:0000313" key="1">
    <source>
        <dbReference type="EMBL" id="QDU96944.1"/>
    </source>
</evidence>
<dbReference type="RefSeq" id="WP_145055670.1">
    <property type="nucleotide sequence ID" value="NZ_CP036433.1"/>
</dbReference>
<dbReference type="KEGG" id="lcre:Pla8534_47690"/>
<dbReference type="OrthoDB" id="269113at2"/>
<dbReference type="AlphaFoldDB" id="A0A518DYN8"/>
<reference evidence="1 2" key="1">
    <citation type="submission" date="2019-02" db="EMBL/GenBank/DDBJ databases">
        <title>Deep-cultivation of Planctomycetes and their phenomic and genomic characterization uncovers novel biology.</title>
        <authorList>
            <person name="Wiegand S."/>
            <person name="Jogler M."/>
            <person name="Boedeker C."/>
            <person name="Pinto D."/>
            <person name="Vollmers J."/>
            <person name="Rivas-Marin E."/>
            <person name="Kohn T."/>
            <person name="Peeters S.H."/>
            <person name="Heuer A."/>
            <person name="Rast P."/>
            <person name="Oberbeckmann S."/>
            <person name="Bunk B."/>
            <person name="Jeske O."/>
            <person name="Meyerdierks A."/>
            <person name="Storesund J.E."/>
            <person name="Kallscheuer N."/>
            <person name="Luecker S."/>
            <person name="Lage O.M."/>
            <person name="Pohl T."/>
            <person name="Merkel B.J."/>
            <person name="Hornburger P."/>
            <person name="Mueller R.-W."/>
            <person name="Bruemmer F."/>
            <person name="Labrenz M."/>
            <person name="Spormann A.M."/>
            <person name="Op den Camp H."/>
            <person name="Overmann J."/>
            <person name="Amann R."/>
            <person name="Jetten M.S.M."/>
            <person name="Mascher T."/>
            <person name="Medema M.H."/>
            <person name="Devos D.P."/>
            <person name="Kaster A.-K."/>
            <person name="Ovreas L."/>
            <person name="Rohde M."/>
            <person name="Galperin M.Y."/>
            <person name="Jogler C."/>
        </authorList>
    </citation>
    <scope>NUCLEOTIDE SEQUENCE [LARGE SCALE GENOMIC DNA]</scope>
    <source>
        <strain evidence="1 2">Pla85_3_4</strain>
    </source>
</reference>
<sequence length="581" mass="65747">MSKFYLLDHSLRGVGGHHYEYALHTCRQAQDRYDQVILAVHRDFSAAEEFDPSWQVLPVFSDDTYSPYCAFFSRPYVEPGRAQRWSHRLRQAVIRPWRKWRHTQGRTRHLQNFLASCSEVFSQYPLAPGDQVFVPTLSELDLEGLVMYFQVDPASRNVDWRLQFHFDVFEGRPGEYPVQTDRSDEMRRSFSRSLAQAAGQRLSLYNTTPELAAQYQQLGVAHFEAMPYPVNPAIQPADSVVDDSGSSALTGERRRVTCGGYFRREKGRRHLRELVTRLAPELGSQGRVQLVVQGSARQIHKTVGAIRSTGQLRDDAIVTPPHPLSMEQYAELIQRADIGLFLYDGRRYYARCSGVLVEMLAAGVPVITPAGCWLAEQFAEASRDHYQQLATHPERQESVLARRSLLQADAGPAAFPLNLETPAADLLLRFRWRAPAEPGALVRLRCQQFDRKNSLVASSTAIAGFHQGDAVAGLFHLEPQTVRIQAELENAYDQRDLELENLTAITLPAEEDGRLRPLGSVGLAFDAQEDIPRLLNDMLDHYDHYRASSLAFSETWRNDHHPGQILDRFQSPAAASPQRVA</sequence>
<organism evidence="1 2">
    <name type="scientific">Lignipirellula cremea</name>
    <dbReference type="NCBI Taxonomy" id="2528010"/>
    <lineage>
        <taxon>Bacteria</taxon>
        <taxon>Pseudomonadati</taxon>
        <taxon>Planctomycetota</taxon>
        <taxon>Planctomycetia</taxon>
        <taxon>Pirellulales</taxon>
        <taxon>Pirellulaceae</taxon>
        <taxon>Lignipirellula</taxon>
    </lineage>
</organism>
<dbReference type="SUPFAM" id="SSF53756">
    <property type="entry name" value="UDP-Glycosyltransferase/glycogen phosphorylase"/>
    <property type="match status" value="1"/>
</dbReference>
<protein>
    <recommendedName>
        <fullName evidence="3">Glycosyl transferases group 1</fullName>
    </recommendedName>
</protein>
<gene>
    <name evidence="1" type="ORF">Pla8534_47690</name>
</gene>
<evidence type="ECO:0008006" key="3">
    <source>
        <dbReference type="Google" id="ProtNLM"/>
    </source>
</evidence>
<dbReference type="EMBL" id="CP036433">
    <property type="protein sequence ID" value="QDU96944.1"/>
    <property type="molecule type" value="Genomic_DNA"/>
</dbReference>
<keyword evidence="2" id="KW-1185">Reference proteome</keyword>
<evidence type="ECO:0000313" key="2">
    <source>
        <dbReference type="Proteomes" id="UP000317648"/>
    </source>
</evidence>
<dbReference type="Gene3D" id="3.40.50.2000">
    <property type="entry name" value="Glycogen Phosphorylase B"/>
    <property type="match status" value="1"/>
</dbReference>
<proteinExistence type="predicted"/>
<dbReference type="Proteomes" id="UP000317648">
    <property type="component" value="Chromosome"/>
</dbReference>
<accession>A0A518DYN8</accession>